<dbReference type="STRING" id="69332.A0A388JW22"/>
<accession>A0A388JW22</accession>
<dbReference type="PANTHER" id="PTHR37769">
    <property type="entry name" value="OS08G0243900 PROTEIN"/>
    <property type="match status" value="1"/>
</dbReference>
<dbReference type="InterPro" id="IPR018808">
    <property type="entry name" value="Muniscin_C"/>
</dbReference>
<evidence type="ECO:0000259" key="2">
    <source>
        <dbReference type="PROSITE" id="PS51072"/>
    </source>
</evidence>
<feature type="domain" description="MHD" evidence="2">
    <location>
        <begin position="632"/>
        <end position="882"/>
    </location>
</feature>
<sequence length="882" mass="92873">MLSLHAHVDSRMDFMQSILDQILDALTKPGFRPPAQSPLPLTAMSGPFAVQAGTQPSGTSAAAAQTVASSSSGPVVIAASPQQPVQPTGQPQGQWYPKTPMKPPLAFSGERKDKELNTWLRTVPVWVKAKRTLPEDEVVTAASYLEGKAAKWLDGVVVKAGYGRRMADWAKSLTLDQFMEMVEARWHNPQEAQRATDAINKLDQCKFRMLNDAKKYVETCQVCQRDKPRTQAPLGLLKPLPIPDRPGLSVSMDFMDTLVTSKSVPTVAVPTAAASTTVVSTAAVSTAAVSTPGFTPAVSATEVAAAAVPATEVASAAVPTTTLVSAAVYLALSAVLHGTTSIKLQVIISAVAGSQDSASQGGVLAVLTELKSPQARGNGKESPWTEARKQTMERQACVEVLAKMSFEIPPECVVAGDEAAVALGPPQQQSSLTPQVTPTAPKGGDPFAASASLEDDDFGAVFGKRHQRRDSMAALLELEGGHIAGGGADGFGMGDGFTGGLGGLEEGFEGDYGSLDLGDADDAFGGGFGDAFDSTGDAFGGGFDASEFGASFDADSGLDTDLGELVVGSGARAAEAPGGPAKTGADPFPHPTSPEFNRSDSRDMFDSGFGMALVPAPSSGADMGSIDGAVESPGATRAAVVWMEEVVHAEFRGVELVRVGLQGEVHLRPSPPSMMGGVADTELSFRLEGTAGVKRAVMNNALVSSVGEGIFYIRAPPSEKSSCLLKYRLLPRFTPLPLRIRLVSKVIGDSVAWMLQYVANPYLFSELTNVKLCVAIPFPVKTQLLQMSPRGVWDPKMKEVQWKVDHIVPGAKPERLRARLEDPSVAREAQSELDHMRARVEFEWMGQNTLSGVTVRSASPVDGATGFVLGKNTIKTGSFICC</sequence>
<dbReference type="Gramene" id="GBG61996">
    <property type="protein sequence ID" value="GBG61996"/>
    <property type="gene ID" value="CBR_g26159"/>
</dbReference>
<dbReference type="PROSITE" id="PS51072">
    <property type="entry name" value="MHD"/>
    <property type="match status" value="1"/>
</dbReference>
<evidence type="ECO:0000313" key="4">
    <source>
        <dbReference type="Proteomes" id="UP000265515"/>
    </source>
</evidence>
<evidence type="ECO:0000313" key="3">
    <source>
        <dbReference type="EMBL" id="GBG61996.1"/>
    </source>
</evidence>
<gene>
    <name evidence="3" type="ORF">CBR_g26159</name>
</gene>
<dbReference type="AlphaFoldDB" id="A0A388JW22"/>
<dbReference type="Proteomes" id="UP000265515">
    <property type="component" value="Unassembled WGS sequence"/>
</dbReference>
<evidence type="ECO:0000256" key="1">
    <source>
        <dbReference type="SAM" id="MobiDB-lite"/>
    </source>
</evidence>
<dbReference type="PANTHER" id="PTHR37769:SF1">
    <property type="entry name" value="OS08G0243900 PROTEIN"/>
    <property type="match status" value="1"/>
</dbReference>
<protein>
    <recommendedName>
        <fullName evidence="2">MHD domain-containing protein</fullName>
    </recommendedName>
</protein>
<comment type="caution">
    <text evidence="3">The sequence shown here is derived from an EMBL/GenBank/DDBJ whole genome shotgun (WGS) entry which is preliminary data.</text>
</comment>
<organism evidence="3 4">
    <name type="scientific">Chara braunii</name>
    <name type="common">Braun's stonewort</name>
    <dbReference type="NCBI Taxonomy" id="69332"/>
    <lineage>
        <taxon>Eukaryota</taxon>
        <taxon>Viridiplantae</taxon>
        <taxon>Streptophyta</taxon>
        <taxon>Charophyceae</taxon>
        <taxon>Charales</taxon>
        <taxon>Characeae</taxon>
        <taxon>Chara</taxon>
    </lineage>
</organism>
<reference evidence="3 4" key="1">
    <citation type="journal article" date="2018" name="Cell">
        <title>The Chara Genome: Secondary Complexity and Implications for Plant Terrestrialization.</title>
        <authorList>
            <person name="Nishiyama T."/>
            <person name="Sakayama H."/>
            <person name="Vries J.D."/>
            <person name="Buschmann H."/>
            <person name="Saint-Marcoux D."/>
            <person name="Ullrich K.K."/>
            <person name="Haas F.B."/>
            <person name="Vanderstraeten L."/>
            <person name="Becker D."/>
            <person name="Lang D."/>
            <person name="Vosolsobe S."/>
            <person name="Rombauts S."/>
            <person name="Wilhelmsson P.K.I."/>
            <person name="Janitza P."/>
            <person name="Kern R."/>
            <person name="Heyl A."/>
            <person name="Rumpler F."/>
            <person name="Villalobos L.I.A.C."/>
            <person name="Clay J.M."/>
            <person name="Skokan R."/>
            <person name="Toyoda A."/>
            <person name="Suzuki Y."/>
            <person name="Kagoshima H."/>
            <person name="Schijlen E."/>
            <person name="Tajeshwar N."/>
            <person name="Catarino B."/>
            <person name="Hetherington A.J."/>
            <person name="Saltykova A."/>
            <person name="Bonnot C."/>
            <person name="Breuninger H."/>
            <person name="Symeonidi A."/>
            <person name="Radhakrishnan G.V."/>
            <person name="Van Nieuwerburgh F."/>
            <person name="Deforce D."/>
            <person name="Chang C."/>
            <person name="Karol K.G."/>
            <person name="Hedrich R."/>
            <person name="Ulvskov P."/>
            <person name="Glockner G."/>
            <person name="Delwiche C.F."/>
            <person name="Petrasek J."/>
            <person name="Van de Peer Y."/>
            <person name="Friml J."/>
            <person name="Beilby M."/>
            <person name="Dolan L."/>
            <person name="Kohara Y."/>
            <person name="Sugano S."/>
            <person name="Fujiyama A."/>
            <person name="Delaux P.-M."/>
            <person name="Quint M."/>
            <person name="TheiBen G."/>
            <person name="Hagemann M."/>
            <person name="Harholt J."/>
            <person name="Dunand C."/>
            <person name="Zachgo S."/>
            <person name="Langdale J."/>
            <person name="Maumus F."/>
            <person name="Straeten D.V.D."/>
            <person name="Gould S.B."/>
            <person name="Rensing S.A."/>
        </authorList>
    </citation>
    <scope>NUCLEOTIDE SEQUENCE [LARGE SCALE GENOMIC DNA]</scope>
    <source>
        <strain evidence="3 4">S276</strain>
    </source>
</reference>
<dbReference type="OrthoDB" id="20621at2759"/>
<name>A0A388JW22_CHABU</name>
<dbReference type="InterPro" id="IPR028565">
    <property type="entry name" value="MHD"/>
</dbReference>
<dbReference type="EMBL" id="BFEA01000024">
    <property type="protein sequence ID" value="GBG61996.1"/>
    <property type="molecule type" value="Genomic_DNA"/>
</dbReference>
<feature type="region of interest" description="Disordered" evidence="1">
    <location>
        <begin position="572"/>
        <end position="601"/>
    </location>
</feature>
<proteinExistence type="predicted"/>
<dbReference type="Pfam" id="PF10291">
    <property type="entry name" value="muHD"/>
    <property type="match status" value="1"/>
</dbReference>
<keyword evidence="4" id="KW-1185">Reference proteome</keyword>